<dbReference type="RefSeq" id="XP_026498269.2">
    <property type="nucleotide sequence ID" value="XM_026642484.2"/>
</dbReference>
<keyword evidence="1" id="KW-0175">Coiled coil</keyword>
<reference evidence="3" key="1">
    <citation type="submission" date="2025-08" db="UniProtKB">
        <authorList>
            <consortium name="RefSeq"/>
        </authorList>
    </citation>
    <scope>IDENTIFICATION</scope>
    <source>
        <tissue evidence="3">Whole body</tissue>
    </source>
</reference>
<dbReference type="AlphaFoldDB" id="A0A8B8IMD1"/>
<dbReference type="OMA" id="SDHNFPL"/>
<feature type="coiled-coil region" evidence="1">
    <location>
        <begin position="159"/>
        <end position="250"/>
    </location>
</feature>
<dbReference type="PANTHER" id="PTHR28594">
    <property type="entry name" value="ATR-INTERACTING PROTEIN"/>
    <property type="match status" value="1"/>
</dbReference>
<protein>
    <submittedName>
        <fullName evidence="3">Uncharacterized protein LOC113402284</fullName>
    </submittedName>
</protein>
<evidence type="ECO:0000313" key="2">
    <source>
        <dbReference type="Proteomes" id="UP001652626"/>
    </source>
</evidence>
<dbReference type="OrthoDB" id="7668655at2759"/>
<dbReference type="PANTHER" id="PTHR28594:SF1">
    <property type="entry name" value="ATR-INTERACTING PROTEIN"/>
    <property type="match status" value="1"/>
</dbReference>
<accession>A0A8B8IMD1</accession>
<dbReference type="GeneID" id="113402284"/>
<sequence>MSKRFIYPQQYGERKKAKLDISVSDHNFPLSQNAGPSKDIEQTDTWGDDNDDEILLLASQACEEAFTEHNNTTLPDYSMCMQPSTTSTQISKSIPSTSKSSFTFKKPFSPTNAISTKMRDSFKLISSPLPGMFKDCKRDGVNVSEDIIINDNIYKSQNSDQVYRQLLQIQEENAKLKSENGKLLEKCFTKEGEASILRTQLKTCQIAVDNARLEKTKAQEKAQIEWSEKLTAVNNQMHDLRNQLDFKNMEIISIKEKCKMLESNKVKLTQITIAGNDISVSQRHNNSIYGKKEAPSFTRKVKTVSNSVQTEDKSHFLKLNIILREEHSKLSQILPFILEPTKDQYSILDYNEKLRQPMDVQNKCRIFSTFHRLPSTPCIGKEIEKSDNNLSSIYEGLSNLAANKYGTIDICLNIVDITQNFIKNVQEELEMISRRMTTAFQKEMDERYIEATFKLLVIEKKDLLSGRALYKEEQGILARRMVCVLYYLLEDTRNKELLNKILEPDKKNDSNGQLYPFINEISRICTLLDNTTCALLYSGLLLSITLFLQAFTTNHETIKQILHICKSIIASRPMPFVTSEILKLLGKLACEENLLLEMCCKGSNGNLKLDYDQGVLLYKKDSCALQILLKQTEVSLKCIEKYHAVVQTLEITRSLLRLYCILNSQSDVHLEQHRCDCQTVFIQVIVFALRICAGYLNVDKCTKLDSSQHKMETDIMSVCRSGVQLLQRCGALSAAEGPLLALCHRLTTTLDTTIICQRDREFCNMLSEITNTFQTYSEELPPSYQTKAWLKSFQTFSIAD</sequence>
<dbReference type="GO" id="GO:0006281">
    <property type="term" value="P:DNA repair"/>
    <property type="evidence" value="ECO:0007669"/>
    <property type="project" value="TreeGrafter"/>
</dbReference>
<dbReference type="InterPro" id="IPR033349">
    <property type="entry name" value="ATRIP"/>
</dbReference>
<evidence type="ECO:0000256" key="1">
    <source>
        <dbReference type="SAM" id="Coils"/>
    </source>
</evidence>
<gene>
    <name evidence="3" type="primary">LOC113402284</name>
</gene>
<proteinExistence type="predicted"/>
<dbReference type="Proteomes" id="UP001652626">
    <property type="component" value="Chromosome 22"/>
</dbReference>
<name>A0A8B8IMD1_VANTA</name>
<dbReference type="GO" id="GO:0000077">
    <property type="term" value="P:DNA damage checkpoint signaling"/>
    <property type="evidence" value="ECO:0007669"/>
    <property type="project" value="InterPro"/>
</dbReference>
<keyword evidence="2" id="KW-1185">Reference proteome</keyword>
<organism evidence="2 3">
    <name type="scientific">Vanessa tameamea</name>
    <name type="common">Kamehameha butterfly</name>
    <dbReference type="NCBI Taxonomy" id="334116"/>
    <lineage>
        <taxon>Eukaryota</taxon>
        <taxon>Metazoa</taxon>
        <taxon>Ecdysozoa</taxon>
        <taxon>Arthropoda</taxon>
        <taxon>Hexapoda</taxon>
        <taxon>Insecta</taxon>
        <taxon>Pterygota</taxon>
        <taxon>Neoptera</taxon>
        <taxon>Endopterygota</taxon>
        <taxon>Lepidoptera</taxon>
        <taxon>Glossata</taxon>
        <taxon>Ditrysia</taxon>
        <taxon>Papilionoidea</taxon>
        <taxon>Nymphalidae</taxon>
        <taxon>Nymphalinae</taxon>
        <taxon>Vanessa</taxon>
    </lineage>
</organism>
<evidence type="ECO:0000313" key="3">
    <source>
        <dbReference type="RefSeq" id="XP_026498269.2"/>
    </source>
</evidence>